<keyword evidence="3" id="KW-1185">Reference proteome</keyword>
<dbReference type="Proteomes" id="UP000076532">
    <property type="component" value="Unassembled WGS sequence"/>
</dbReference>
<feature type="transmembrane region" description="Helical" evidence="1">
    <location>
        <begin position="62"/>
        <end position="83"/>
    </location>
</feature>
<proteinExistence type="predicted"/>
<accession>A0A167X988</accession>
<gene>
    <name evidence="2" type="ORF">FIBSPDRAFT_296881</name>
</gene>
<protein>
    <submittedName>
        <fullName evidence="2">Uncharacterized protein</fullName>
    </submittedName>
</protein>
<sequence length="89" mass="10161">MGLEDLERHTAVYRTSNSFLPRSTNTVSKPPVVCPFLFQLPSRWIGLYYASKVCFGTVAPDYLQLLVIFALSTCIFGPVRTFVHQRDYI</sequence>
<keyword evidence="1" id="KW-1133">Transmembrane helix</keyword>
<dbReference type="AlphaFoldDB" id="A0A167X988"/>
<name>A0A167X988_9AGAM</name>
<keyword evidence="1" id="KW-0812">Transmembrane</keyword>
<dbReference type="EMBL" id="KV417766">
    <property type="protein sequence ID" value="KZP06964.1"/>
    <property type="molecule type" value="Genomic_DNA"/>
</dbReference>
<reference evidence="2 3" key="1">
    <citation type="journal article" date="2016" name="Mol. Biol. Evol.">
        <title>Comparative Genomics of Early-Diverging Mushroom-Forming Fungi Provides Insights into the Origins of Lignocellulose Decay Capabilities.</title>
        <authorList>
            <person name="Nagy L.G."/>
            <person name="Riley R."/>
            <person name="Tritt A."/>
            <person name="Adam C."/>
            <person name="Daum C."/>
            <person name="Floudas D."/>
            <person name="Sun H."/>
            <person name="Yadav J.S."/>
            <person name="Pangilinan J."/>
            <person name="Larsson K.H."/>
            <person name="Matsuura K."/>
            <person name="Barry K."/>
            <person name="Labutti K."/>
            <person name="Kuo R."/>
            <person name="Ohm R.A."/>
            <person name="Bhattacharya S.S."/>
            <person name="Shirouzu T."/>
            <person name="Yoshinaga Y."/>
            <person name="Martin F.M."/>
            <person name="Grigoriev I.V."/>
            <person name="Hibbett D.S."/>
        </authorList>
    </citation>
    <scope>NUCLEOTIDE SEQUENCE [LARGE SCALE GENOMIC DNA]</scope>
    <source>
        <strain evidence="2 3">CBS 109695</strain>
    </source>
</reference>
<evidence type="ECO:0000256" key="1">
    <source>
        <dbReference type="SAM" id="Phobius"/>
    </source>
</evidence>
<keyword evidence="1" id="KW-0472">Membrane</keyword>
<evidence type="ECO:0000313" key="3">
    <source>
        <dbReference type="Proteomes" id="UP000076532"/>
    </source>
</evidence>
<organism evidence="2 3">
    <name type="scientific">Athelia psychrophila</name>
    <dbReference type="NCBI Taxonomy" id="1759441"/>
    <lineage>
        <taxon>Eukaryota</taxon>
        <taxon>Fungi</taxon>
        <taxon>Dikarya</taxon>
        <taxon>Basidiomycota</taxon>
        <taxon>Agaricomycotina</taxon>
        <taxon>Agaricomycetes</taxon>
        <taxon>Agaricomycetidae</taxon>
        <taxon>Atheliales</taxon>
        <taxon>Atheliaceae</taxon>
        <taxon>Athelia</taxon>
    </lineage>
</organism>
<evidence type="ECO:0000313" key="2">
    <source>
        <dbReference type="EMBL" id="KZP06964.1"/>
    </source>
</evidence>